<evidence type="ECO:0000313" key="3">
    <source>
        <dbReference type="Proteomes" id="UP000004793"/>
    </source>
</evidence>
<evidence type="ECO:0000256" key="1">
    <source>
        <dbReference type="SAM" id="Phobius"/>
    </source>
</evidence>
<keyword evidence="1" id="KW-0812">Transmembrane</keyword>
<keyword evidence="1" id="KW-1133">Transmembrane helix</keyword>
<reference evidence="2 3" key="1">
    <citation type="submission" date="2011-01" db="EMBL/GenBank/DDBJ databases">
        <title>Whole genome sequence of Caldisericum exile AZM16c01.</title>
        <authorList>
            <person name="Narita-Yamada S."/>
            <person name="Kawakoshi A."/>
            <person name="Nakamura S."/>
            <person name="Sasagawa M."/>
            <person name="Fukada J."/>
            <person name="Sekine M."/>
            <person name="Kato Y."/>
            <person name="Fukai R."/>
            <person name="Sasaki K."/>
            <person name="Hanamaki A."/>
            <person name="Narita H."/>
            <person name="Konno Y."/>
            <person name="Mori K."/>
            <person name="Yamazaki S."/>
            <person name="Suzuki K."/>
            <person name="Fujita N."/>
        </authorList>
    </citation>
    <scope>NUCLEOTIDE SEQUENCE [LARGE SCALE GENOMIC DNA]</scope>
    <source>
        <strain evidence="3">DSM 21853 / NBRC 104410 / AZM16c01</strain>
    </source>
</reference>
<feature type="transmembrane region" description="Helical" evidence="1">
    <location>
        <begin position="17"/>
        <end position="39"/>
    </location>
</feature>
<feature type="transmembrane region" description="Helical" evidence="1">
    <location>
        <begin position="51"/>
        <end position="72"/>
    </location>
</feature>
<organism evidence="2 3">
    <name type="scientific">Caldisericum exile (strain DSM 21853 / NBRC 104410 / AZM16c01)</name>
    <dbReference type="NCBI Taxonomy" id="511051"/>
    <lineage>
        <taxon>Bacteria</taxon>
        <taxon>Pseudomonadati</taxon>
        <taxon>Caldisericota/Cryosericota group</taxon>
        <taxon>Caldisericota</taxon>
        <taxon>Caldisericia</taxon>
        <taxon>Caldisericales</taxon>
        <taxon>Caldisericaceae</taxon>
        <taxon>Caldisericum</taxon>
    </lineage>
</organism>
<sequence>MDKIKIGVEIEFKSLRIYWLQLFVVLFLLPFSYLFIMLLSSGRNISKGQIATLLTGYLIVTMASAFINMLSLRITNTKQPEVLELYSTYSITFPQIIVSQCITYTLLLLPIIIVVFLYIIFSL</sequence>
<dbReference type="AlphaFoldDB" id="A0A7U6JGH6"/>
<dbReference type="KEGG" id="cex:CSE_01010"/>
<dbReference type="OrthoDB" id="9933334at2"/>
<name>A0A7U6JGH6_CALEA</name>
<accession>A0A7U6JGH6</accession>
<evidence type="ECO:0000313" key="2">
    <source>
        <dbReference type="EMBL" id="BAL80227.1"/>
    </source>
</evidence>
<feature type="transmembrane region" description="Helical" evidence="1">
    <location>
        <begin position="92"/>
        <end position="121"/>
    </location>
</feature>
<dbReference type="Proteomes" id="UP000004793">
    <property type="component" value="Chromosome"/>
</dbReference>
<dbReference type="EMBL" id="AP012051">
    <property type="protein sequence ID" value="BAL80227.1"/>
    <property type="molecule type" value="Genomic_DNA"/>
</dbReference>
<protein>
    <recommendedName>
        <fullName evidence="4">ABC-2 type transporter domain-containing protein</fullName>
    </recommendedName>
</protein>
<evidence type="ECO:0008006" key="4">
    <source>
        <dbReference type="Google" id="ProtNLM"/>
    </source>
</evidence>
<keyword evidence="3" id="KW-1185">Reference proteome</keyword>
<gene>
    <name evidence="2" type="ordered locus">CSE_01010</name>
</gene>
<proteinExistence type="predicted"/>
<keyword evidence="1" id="KW-0472">Membrane</keyword>
<dbReference type="RefSeq" id="WP_014452635.1">
    <property type="nucleotide sequence ID" value="NC_017096.1"/>
</dbReference>